<feature type="chain" id="PRO_5004718550" description="EF-hand domain-containing protein" evidence="3">
    <location>
        <begin position="22"/>
        <end position="208"/>
    </location>
</feature>
<feature type="signal peptide" evidence="3">
    <location>
        <begin position="1"/>
        <end position="21"/>
    </location>
</feature>
<evidence type="ECO:0000313" key="5">
    <source>
        <dbReference type="EMBL" id="ESP03070.1"/>
    </source>
</evidence>
<dbReference type="HOGENOM" id="CLU_1236276_0_0_1"/>
<feature type="compositionally biased region" description="Polar residues" evidence="2">
    <location>
        <begin position="184"/>
        <end position="199"/>
    </location>
</feature>
<evidence type="ECO:0000259" key="4">
    <source>
        <dbReference type="PROSITE" id="PS50222"/>
    </source>
</evidence>
<evidence type="ECO:0000256" key="2">
    <source>
        <dbReference type="SAM" id="MobiDB-lite"/>
    </source>
</evidence>
<feature type="domain" description="EF-hand" evidence="4">
    <location>
        <begin position="120"/>
        <end position="147"/>
    </location>
</feature>
<sequence>MKLSLILLTVLVLGLANDTDAWFFRFRRVFRWVGRNFRTIKDVGCPLLCPKVCQKTVCKLACGLGCGRGKREAVKNSEGHVAPLPNMFSSYDFDDDGVISKDELATAINENITDSTFVVAFRYTDKDGNGFLSKKEFYNGPFVLEMDVNEQDDTYCKYLFGIDEDLEELLTNGEEGLGDVSGIDDNSNSTKLVSTASEPETQKKDKVL</sequence>
<dbReference type="CDD" id="cd00051">
    <property type="entry name" value="EFh"/>
    <property type="match status" value="1"/>
</dbReference>
<evidence type="ECO:0000313" key="6">
    <source>
        <dbReference type="Proteomes" id="UP000030746"/>
    </source>
</evidence>
<dbReference type="GO" id="GO:0005509">
    <property type="term" value="F:calcium ion binding"/>
    <property type="evidence" value="ECO:0007669"/>
    <property type="project" value="InterPro"/>
</dbReference>
<dbReference type="GeneID" id="20248311"/>
<reference evidence="5 6" key="1">
    <citation type="journal article" date="2013" name="Nature">
        <title>Insights into bilaterian evolution from three spiralian genomes.</title>
        <authorList>
            <person name="Simakov O."/>
            <person name="Marletaz F."/>
            <person name="Cho S.J."/>
            <person name="Edsinger-Gonzales E."/>
            <person name="Havlak P."/>
            <person name="Hellsten U."/>
            <person name="Kuo D.H."/>
            <person name="Larsson T."/>
            <person name="Lv J."/>
            <person name="Arendt D."/>
            <person name="Savage R."/>
            <person name="Osoegawa K."/>
            <person name="de Jong P."/>
            <person name="Grimwood J."/>
            <person name="Chapman J.A."/>
            <person name="Shapiro H."/>
            <person name="Aerts A."/>
            <person name="Otillar R.P."/>
            <person name="Terry A.Y."/>
            <person name="Boore J.L."/>
            <person name="Grigoriev I.V."/>
            <person name="Lindberg D.R."/>
            <person name="Seaver E.C."/>
            <person name="Weisblat D.A."/>
            <person name="Putnam N.H."/>
            <person name="Rokhsar D.S."/>
        </authorList>
    </citation>
    <scope>NUCLEOTIDE SEQUENCE [LARGE SCALE GENOMIC DNA]</scope>
</reference>
<organism evidence="5 6">
    <name type="scientific">Lottia gigantea</name>
    <name type="common">Giant owl limpet</name>
    <dbReference type="NCBI Taxonomy" id="225164"/>
    <lineage>
        <taxon>Eukaryota</taxon>
        <taxon>Metazoa</taxon>
        <taxon>Spiralia</taxon>
        <taxon>Lophotrochozoa</taxon>
        <taxon>Mollusca</taxon>
        <taxon>Gastropoda</taxon>
        <taxon>Patellogastropoda</taxon>
        <taxon>Lottioidea</taxon>
        <taxon>Lottiidae</taxon>
        <taxon>Lottia</taxon>
    </lineage>
</organism>
<dbReference type="EMBL" id="KB200129">
    <property type="protein sequence ID" value="ESP03070.1"/>
    <property type="molecule type" value="Genomic_DNA"/>
</dbReference>
<dbReference type="RefSeq" id="XP_009046540.1">
    <property type="nucleotide sequence ID" value="XM_009048292.1"/>
</dbReference>
<dbReference type="OrthoDB" id="6072491at2759"/>
<keyword evidence="3" id="KW-0732">Signal</keyword>
<dbReference type="PROSITE" id="PS50222">
    <property type="entry name" value="EF_HAND_2"/>
    <property type="match status" value="2"/>
</dbReference>
<dbReference type="SUPFAM" id="SSF47473">
    <property type="entry name" value="EF-hand"/>
    <property type="match status" value="1"/>
</dbReference>
<dbReference type="InterPro" id="IPR011992">
    <property type="entry name" value="EF-hand-dom_pair"/>
</dbReference>
<dbReference type="CTD" id="20248311"/>
<evidence type="ECO:0000256" key="1">
    <source>
        <dbReference type="ARBA" id="ARBA00022837"/>
    </source>
</evidence>
<name>V4CLA8_LOTGI</name>
<feature type="region of interest" description="Disordered" evidence="2">
    <location>
        <begin position="175"/>
        <end position="208"/>
    </location>
</feature>
<dbReference type="Proteomes" id="UP000030746">
    <property type="component" value="Unassembled WGS sequence"/>
</dbReference>
<keyword evidence="1" id="KW-0106">Calcium</keyword>
<keyword evidence="6" id="KW-1185">Reference proteome</keyword>
<accession>V4CLA8</accession>
<proteinExistence type="predicted"/>
<dbReference type="AlphaFoldDB" id="V4CLA8"/>
<evidence type="ECO:0000256" key="3">
    <source>
        <dbReference type="SAM" id="SignalP"/>
    </source>
</evidence>
<dbReference type="Pfam" id="PF13499">
    <property type="entry name" value="EF-hand_7"/>
    <property type="match status" value="1"/>
</dbReference>
<protein>
    <recommendedName>
        <fullName evidence="4">EF-hand domain-containing protein</fullName>
    </recommendedName>
</protein>
<feature type="domain" description="EF-hand" evidence="4">
    <location>
        <begin position="79"/>
        <end position="114"/>
    </location>
</feature>
<gene>
    <name evidence="5" type="ORF">LOTGIDRAFT_230493</name>
</gene>
<dbReference type="Gene3D" id="1.10.238.10">
    <property type="entry name" value="EF-hand"/>
    <property type="match status" value="1"/>
</dbReference>
<dbReference type="PROSITE" id="PS00018">
    <property type="entry name" value="EF_HAND_1"/>
    <property type="match status" value="2"/>
</dbReference>
<dbReference type="InterPro" id="IPR018247">
    <property type="entry name" value="EF_Hand_1_Ca_BS"/>
</dbReference>
<dbReference type="InterPro" id="IPR002048">
    <property type="entry name" value="EF_hand_dom"/>
</dbReference>
<dbReference type="KEGG" id="lgi:LOTGIDRAFT_230493"/>